<evidence type="ECO:0000256" key="1">
    <source>
        <dbReference type="ARBA" id="ARBA00004430"/>
    </source>
</evidence>
<dbReference type="Pfam" id="PF17857">
    <property type="entry name" value="AAA_lid_1"/>
    <property type="match status" value="1"/>
</dbReference>
<dbReference type="InterPro" id="IPR024317">
    <property type="entry name" value="Dynein_heavy_chain_D4_dom"/>
</dbReference>
<keyword evidence="5" id="KW-0677">Repeat</keyword>
<evidence type="ECO:0000259" key="18">
    <source>
        <dbReference type="Pfam" id="PF12781"/>
    </source>
</evidence>
<dbReference type="GO" id="GO:0051959">
    <property type="term" value="F:dynein light intermediate chain binding"/>
    <property type="evidence" value="ECO:0007669"/>
    <property type="project" value="InterPro"/>
</dbReference>
<gene>
    <name evidence="20" type="primary">DNAH9_2</name>
    <name evidence="20" type="ORF">CRENBAI_015133</name>
</gene>
<dbReference type="Gene3D" id="1.20.920.20">
    <property type="match status" value="1"/>
</dbReference>
<dbReference type="FunFam" id="3.40.50.300:FF:000049">
    <property type="entry name" value="Dynein, axonemal, heavy chain 5"/>
    <property type="match status" value="1"/>
</dbReference>
<keyword evidence="4" id="KW-0493">Microtubule</keyword>
<dbReference type="GO" id="GO:0030286">
    <property type="term" value="C:dynein complex"/>
    <property type="evidence" value="ECO:0007669"/>
    <property type="project" value="UniProtKB-KW"/>
</dbReference>
<feature type="domain" description="Dynein heavy chain coiled coil stalk" evidence="16">
    <location>
        <begin position="386"/>
        <end position="729"/>
    </location>
</feature>
<organism evidence="20 21">
    <name type="scientific">Crenichthys baileyi</name>
    <name type="common">White River springfish</name>
    <dbReference type="NCBI Taxonomy" id="28760"/>
    <lineage>
        <taxon>Eukaryota</taxon>
        <taxon>Metazoa</taxon>
        <taxon>Chordata</taxon>
        <taxon>Craniata</taxon>
        <taxon>Vertebrata</taxon>
        <taxon>Euteleostomi</taxon>
        <taxon>Actinopterygii</taxon>
        <taxon>Neopterygii</taxon>
        <taxon>Teleostei</taxon>
        <taxon>Neoteleostei</taxon>
        <taxon>Acanthomorphata</taxon>
        <taxon>Ovalentaria</taxon>
        <taxon>Atherinomorphae</taxon>
        <taxon>Cyprinodontiformes</taxon>
        <taxon>Goodeidae</taxon>
        <taxon>Crenichthys</taxon>
    </lineage>
</organism>
<evidence type="ECO:0000256" key="5">
    <source>
        <dbReference type="ARBA" id="ARBA00022737"/>
    </source>
</evidence>
<evidence type="ECO:0000259" key="19">
    <source>
        <dbReference type="Pfam" id="PF17857"/>
    </source>
</evidence>
<dbReference type="GO" id="GO:0005930">
    <property type="term" value="C:axoneme"/>
    <property type="evidence" value="ECO:0007669"/>
    <property type="project" value="UniProtKB-SubCell"/>
</dbReference>
<dbReference type="InterPro" id="IPR027417">
    <property type="entry name" value="P-loop_NTPase"/>
</dbReference>
<reference evidence="20 21" key="1">
    <citation type="submission" date="2021-06" db="EMBL/GenBank/DDBJ databases">
        <authorList>
            <person name="Palmer J.M."/>
        </authorList>
    </citation>
    <scope>NUCLEOTIDE SEQUENCE [LARGE SCALE GENOMIC DNA]</scope>
    <source>
        <strain evidence="20 21">MEX-2019</strain>
        <tissue evidence="20">Muscle</tissue>
    </source>
</reference>
<evidence type="ECO:0000256" key="14">
    <source>
        <dbReference type="SAM" id="Coils"/>
    </source>
</evidence>
<keyword evidence="12" id="KW-0206">Cytoskeleton</keyword>
<keyword evidence="6" id="KW-0547">Nucleotide-binding</keyword>
<dbReference type="InterPro" id="IPR024743">
    <property type="entry name" value="Dynein_HC_stalk"/>
</dbReference>
<dbReference type="Pfam" id="PF03028">
    <property type="entry name" value="Dynein_heavy"/>
    <property type="match status" value="1"/>
</dbReference>
<keyword evidence="21" id="KW-1185">Reference proteome</keyword>
<keyword evidence="10" id="KW-0969">Cilium</keyword>
<feature type="domain" description="Dynein heavy chain 3 AAA+ lid" evidence="19">
    <location>
        <begin position="7"/>
        <end position="69"/>
    </location>
</feature>
<dbReference type="FunFam" id="3.40.50.300:FF:002141">
    <property type="entry name" value="Dynein heavy chain"/>
    <property type="match status" value="1"/>
</dbReference>
<dbReference type="Gene3D" id="3.40.50.300">
    <property type="entry name" value="P-loop containing nucleotide triphosphate hydrolases"/>
    <property type="match status" value="3"/>
</dbReference>
<keyword evidence="8" id="KW-0243">Dynein</keyword>
<name>A0AAV9SBC1_9TELE</name>
<evidence type="ECO:0000256" key="7">
    <source>
        <dbReference type="ARBA" id="ARBA00022840"/>
    </source>
</evidence>
<dbReference type="GO" id="GO:0045505">
    <property type="term" value="F:dynein intermediate chain binding"/>
    <property type="evidence" value="ECO:0007669"/>
    <property type="project" value="InterPro"/>
</dbReference>
<dbReference type="EMBL" id="JAHHUM010000609">
    <property type="protein sequence ID" value="KAK5618620.1"/>
    <property type="molecule type" value="Genomic_DNA"/>
</dbReference>
<keyword evidence="13" id="KW-0966">Cell projection</keyword>
<keyword evidence="3" id="KW-0963">Cytoplasm</keyword>
<dbReference type="FunFam" id="1.10.8.1220:FF:000001">
    <property type="entry name" value="Dynein axonemal heavy chain 5"/>
    <property type="match status" value="1"/>
</dbReference>
<dbReference type="GO" id="GO:0031514">
    <property type="term" value="C:motile cilium"/>
    <property type="evidence" value="ECO:0007669"/>
    <property type="project" value="UniProtKB-ARBA"/>
</dbReference>
<evidence type="ECO:0000313" key="20">
    <source>
        <dbReference type="EMBL" id="KAK5618620.1"/>
    </source>
</evidence>
<feature type="domain" description="Dynein heavy chain AAA module D4" evidence="17">
    <location>
        <begin position="114"/>
        <end position="373"/>
    </location>
</feature>
<dbReference type="InterPro" id="IPR026983">
    <property type="entry name" value="DHC"/>
</dbReference>
<dbReference type="GO" id="GO:0005524">
    <property type="term" value="F:ATP binding"/>
    <property type="evidence" value="ECO:0007669"/>
    <property type="project" value="UniProtKB-KW"/>
</dbReference>
<dbReference type="GO" id="GO:0007018">
    <property type="term" value="P:microtubule-based movement"/>
    <property type="evidence" value="ECO:0007669"/>
    <property type="project" value="InterPro"/>
</dbReference>
<dbReference type="InterPro" id="IPR004273">
    <property type="entry name" value="Dynein_heavy_D6_P-loop"/>
</dbReference>
<feature type="coiled-coil region" evidence="14">
    <location>
        <begin position="963"/>
        <end position="993"/>
    </location>
</feature>
<evidence type="ECO:0000256" key="12">
    <source>
        <dbReference type="ARBA" id="ARBA00023212"/>
    </source>
</evidence>
<comment type="subcellular location">
    <subcellularLocation>
        <location evidence="1">Cytoplasm</location>
        <location evidence="1">Cytoskeleton</location>
        <location evidence="1">Cilium axoneme</location>
    </subcellularLocation>
</comment>
<evidence type="ECO:0000256" key="13">
    <source>
        <dbReference type="ARBA" id="ARBA00023273"/>
    </source>
</evidence>
<evidence type="ECO:0000259" key="17">
    <source>
        <dbReference type="Pfam" id="PF12780"/>
    </source>
</evidence>
<dbReference type="SUPFAM" id="SSF52540">
    <property type="entry name" value="P-loop containing nucleoside triphosphate hydrolases"/>
    <property type="match status" value="1"/>
</dbReference>
<protein>
    <submittedName>
        <fullName evidence="20">Dynein heavy chain 9, axonemal</fullName>
    </submittedName>
</protein>
<dbReference type="Gene3D" id="1.20.920.30">
    <property type="match status" value="1"/>
</dbReference>
<dbReference type="Pfam" id="PF12781">
    <property type="entry name" value="AAA_9"/>
    <property type="match status" value="1"/>
</dbReference>
<dbReference type="PANTHER" id="PTHR46961">
    <property type="entry name" value="DYNEIN HEAVY CHAIN 1, AXONEMAL-LIKE PROTEIN"/>
    <property type="match status" value="1"/>
</dbReference>
<dbReference type="Gene3D" id="6.10.140.1060">
    <property type="match status" value="1"/>
</dbReference>
<dbReference type="FunFam" id="1.20.920.20:FF:000003">
    <property type="entry name" value="Dynein axonemal heavy chain 17"/>
    <property type="match status" value="1"/>
</dbReference>
<comment type="caution">
    <text evidence="20">The sequence shown here is derived from an EMBL/GenBank/DDBJ whole genome shotgun (WGS) entry which is preliminary data.</text>
</comment>
<dbReference type="Pfam" id="PF12780">
    <property type="entry name" value="AAA_8"/>
    <property type="match status" value="1"/>
</dbReference>
<keyword evidence="7" id="KW-0067">ATP-binding</keyword>
<feature type="domain" description="Dynein heavy chain region D6 P-loop" evidence="15">
    <location>
        <begin position="1214"/>
        <end position="1278"/>
    </location>
</feature>
<accession>A0AAV9SBC1</accession>
<dbReference type="PANTHER" id="PTHR46961:SF16">
    <property type="entry name" value="DYNEIN AXONEMAL HEAVY CHAIN 17-RELATED"/>
    <property type="match status" value="1"/>
</dbReference>
<dbReference type="Pfam" id="PF12777">
    <property type="entry name" value="MT"/>
    <property type="match status" value="1"/>
</dbReference>
<evidence type="ECO:0000256" key="10">
    <source>
        <dbReference type="ARBA" id="ARBA00023069"/>
    </source>
</evidence>
<evidence type="ECO:0000256" key="6">
    <source>
        <dbReference type="ARBA" id="ARBA00022741"/>
    </source>
</evidence>
<dbReference type="InterPro" id="IPR041589">
    <property type="entry name" value="DNAH3_AAA_lid_1"/>
</dbReference>
<feature type="coiled-coil region" evidence="14">
    <location>
        <begin position="608"/>
        <end position="656"/>
    </location>
</feature>
<dbReference type="InterPro" id="IPR035706">
    <property type="entry name" value="AAA_9"/>
</dbReference>
<feature type="non-terminal residue" evidence="20">
    <location>
        <position position="1278"/>
    </location>
</feature>
<dbReference type="GO" id="GO:0008569">
    <property type="term" value="F:minus-end-directed microtubule motor activity"/>
    <property type="evidence" value="ECO:0007669"/>
    <property type="project" value="InterPro"/>
</dbReference>
<evidence type="ECO:0000259" key="16">
    <source>
        <dbReference type="Pfam" id="PF12777"/>
    </source>
</evidence>
<evidence type="ECO:0000256" key="8">
    <source>
        <dbReference type="ARBA" id="ARBA00023017"/>
    </source>
</evidence>
<dbReference type="GO" id="GO:0005874">
    <property type="term" value="C:microtubule"/>
    <property type="evidence" value="ECO:0007669"/>
    <property type="project" value="UniProtKB-KW"/>
</dbReference>
<keyword evidence="11" id="KW-0505">Motor protein</keyword>
<evidence type="ECO:0000259" key="15">
    <source>
        <dbReference type="Pfam" id="PF03028"/>
    </source>
</evidence>
<dbReference type="Proteomes" id="UP001311232">
    <property type="component" value="Unassembled WGS sequence"/>
</dbReference>
<dbReference type="AlphaFoldDB" id="A0AAV9SBC1"/>
<feature type="domain" description="Dynein heavy chain ATP-binding dynein motor region" evidence="18">
    <location>
        <begin position="756"/>
        <end position="973"/>
    </location>
</feature>
<feature type="coiled-coil region" evidence="14">
    <location>
        <begin position="378"/>
        <end position="429"/>
    </location>
</feature>
<evidence type="ECO:0000256" key="4">
    <source>
        <dbReference type="ARBA" id="ARBA00022701"/>
    </source>
</evidence>
<evidence type="ECO:0000313" key="21">
    <source>
        <dbReference type="Proteomes" id="UP001311232"/>
    </source>
</evidence>
<evidence type="ECO:0000256" key="3">
    <source>
        <dbReference type="ARBA" id="ARBA00022490"/>
    </source>
</evidence>
<comment type="similarity">
    <text evidence="2">Belongs to the dynein heavy chain family.</text>
</comment>
<evidence type="ECO:0000256" key="9">
    <source>
        <dbReference type="ARBA" id="ARBA00023054"/>
    </source>
</evidence>
<keyword evidence="9 14" id="KW-0175">Coiled coil</keyword>
<dbReference type="Gene3D" id="1.10.8.1220">
    <property type="match status" value="1"/>
</dbReference>
<evidence type="ECO:0000256" key="11">
    <source>
        <dbReference type="ARBA" id="ARBA00023175"/>
    </source>
</evidence>
<evidence type="ECO:0000256" key="2">
    <source>
        <dbReference type="ARBA" id="ARBA00008887"/>
    </source>
</evidence>
<proteinExistence type="inferred from homology"/>
<sequence length="1278" mass="144775">MSGDDSGILFCTSNCVKTPVDLLKIYLHESDRVYRDKLVEEQDIQAFDKLQTDTVKKFYEDMEEELQQTREMNLYCHFARGLGEPRYMAVESWSSLSKILLEVQDSYNEVNATLNLVLFEDAMAHICRINRILESPRGNVLLVGVGGSGKQSLTRLAAFISNLEVFQITLRKSYSLTDLKNDLASLYIKAGVKNIGTVFLMTDGQVADEKFLVLVNDLLASGEIPDLFPDDEVENIIGSVRPEVRSSGLMDTRENCWRFFIDRVRRQLKVALCFSPVGSKLRIRSRKFPALVNCMAIDWFHEWPQEALESVSLRFLQEVENIEPQVKESVSRFMAYVHTSVNQTSKEYLANERRYNYTTPKSFLEQIKLYRSLLGQRSKELTAKMERLENGLQKLSSTSAQVDDLKAKLAAQEVELKKKNEDADKLIQVVGIETEKVTKEKAVADEEERKVAAITVVVGGKQRDCEEDLAKAEPALQAVQDALNTLNKKNLTELKSFGSPVAAVTNVTAAVMVLTAPGGKVPKDRSWKAAKVMMAKVDTFLDSLINFNKENIPEACLKAIRPYLQDPEFQPDLVASKSYAAAGLCSWVLNIVKFYEVYCEVEPKRQALSKANAELGAAQEKLTAIKSKINHLNENLAKLTAKFEKATADKVKCQQEAESTARTISLANRLVGGLAAENVRWAEAIENFRRQERTLCGDVLLITTFISYLGYFTKRYRQHLLENCWRPYLSQLKVPIPVTADLDPLTMLTDDADIAAWQNEGLPADRMSTENATILTSCQRWPLIVDPQLQGIKWIKNKYGDHMQVIRIEQRGYLDAVERALAAGDVVLIENLGETLDPVLGPLLGRETIKKGRYIKIGDKECDYNPSFRLILHTKLANPHYQPELQAQCTLINFTVTRDGLEDQLLAAVVSMERPDLEQLKSNLTKEQNGFKITLKTLEDNLLSRLSSASGNFLGDMELVENLETTKRTAAEIEQKVKEAKVTEAKINEAREHYRPAAARASLMYFIMNDLNKIHPMYQFSLKAFGVVFQKAVLKAELDETLKQRVSNLIDSITFSVFQYTTRGLFECDKLTYMAQLVFQVLLMNNEINPKELDFLLRYPVQPGITSPVDFLSSHSWGGIKSLCSMEEFKHLDRDIQGSAKRWKKFVESECPEKEKLPQEWKSKTSLQRLCMMRTLRPDRMTYAVRDFVEEKLGSEYVMGRSLDFAASFEESSAATPMFFILSPGVDPLKDVEKHGKKMDYTFDNNNFHNVSLGQGQEVIAEQALDLAARKGHWVIMQ</sequence>